<gene>
    <name evidence="2" type="ORF">PHPALM_37144</name>
</gene>
<keyword evidence="3" id="KW-1185">Reference proteome</keyword>
<dbReference type="EMBL" id="NCKW01020306">
    <property type="protein sequence ID" value="POM58235.1"/>
    <property type="molecule type" value="Genomic_DNA"/>
</dbReference>
<organism evidence="2 3">
    <name type="scientific">Phytophthora palmivora</name>
    <dbReference type="NCBI Taxonomy" id="4796"/>
    <lineage>
        <taxon>Eukaryota</taxon>
        <taxon>Sar</taxon>
        <taxon>Stramenopiles</taxon>
        <taxon>Oomycota</taxon>
        <taxon>Peronosporomycetes</taxon>
        <taxon>Peronosporales</taxon>
        <taxon>Peronosporaceae</taxon>
        <taxon>Phytophthora</taxon>
    </lineage>
</organism>
<evidence type="ECO:0000313" key="3">
    <source>
        <dbReference type="Proteomes" id="UP000237271"/>
    </source>
</evidence>
<evidence type="ECO:0000313" key="2">
    <source>
        <dbReference type="EMBL" id="POM58235.1"/>
    </source>
</evidence>
<sequence length="74" mass="8462">MSHHYVVLLAVFVILANVHVSCTSAISLILPTSFAKDQDNFTSRRFLRTGYDVSKESEDKFPEIPKSIIEKTYR</sequence>
<protein>
    <submittedName>
        <fullName evidence="2">RxLR effector</fullName>
    </submittedName>
</protein>
<feature type="signal peptide" evidence="1">
    <location>
        <begin position="1"/>
        <end position="25"/>
    </location>
</feature>
<proteinExistence type="predicted"/>
<reference evidence="2 3" key="1">
    <citation type="journal article" date="2017" name="Genome Biol. Evol.">
        <title>Phytophthora megakarya and P. palmivora, closely related causal agents of cacao black pod rot, underwent increases in genome sizes and gene numbers by different mechanisms.</title>
        <authorList>
            <person name="Ali S.S."/>
            <person name="Shao J."/>
            <person name="Lary D.J."/>
            <person name="Kronmiller B."/>
            <person name="Shen D."/>
            <person name="Strem M.D."/>
            <person name="Amoako-Attah I."/>
            <person name="Akrofi A.Y."/>
            <person name="Begoude B.A."/>
            <person name="Ten Hoopen G.M."/>
            <person name="Coulibaly K."/>
            <person name="Kebe B.I."/>
            <person name="Melnick R.L."/>
            <person name="Guiltinan M.J."/>
            <person name="Tyler B.M."/>
            <person name="Meinhardt L.W."/>
            <person name="Bailey B.A."/>
        </authorList>
    </citation>
    <scope>NUCLEOTIDE SEQUENCE [LARGE SCALE GENOMIC DNA]</scope>
    <source>
        <strain evidence="3">sbr112.9</strain>
    </source>
</reference>
<comment type="caution">
    <text evidence="2">The sequence shown here is derived from an EMBL/GenBank/DDBJ whole genome shotgun (WGS) entry which is preliminary data.</text>
</comment>
<keyword evidence="1" id="KW-0732">Signal</keyword>
<accession>A0A2P4WY53</accession>
<evidence type="ECO:0000256" key="1">
    <source>
        <dbReference type="SAM" id="SignalP"/>
    </source>
</evidence>
<dbReference type="Proteomes" id="UP000237271">
    <property type="component" value="Unassembled WGS sequence"/>
</dbReference>
<name>A0A2P4WY53_9STRA</name>
<feature type="chain" id="PRO_5015191916" evidence="1">
    <location>
        <begin position="26"/>
        <end position="74"/>
    </location>
</feature>
<dbReference type="AlphaFoldDB" id="A0A2P4WY53"/>